<name>A0A1G9IFA0_9BACT</name>
<dbReference type="GO" id="GO:0016887">
    <property type="term" value="F:ATP hydrolysis activity"/>
    <property type="evidence" value="ECO:0007669"/>
    <property type="project" value="InterPro"/>
</dbReference>
<keyword evidence="4" id="KW-1278">Translocase</keyword>
<evidence type="ECO:0000256" key="4">
    <source>
        <dbReference type="ARBA" id="ARBA00022967"/>
    </source>
</evidence>
<comment type="function">
    <text evidence="5">Part of the ABC transporter complex HmuTUV involved in hemin import. Responsible for energy coupling to the transport system.</text>
</comment>
<proteinExistence type="predicted"/>
<dbReference type="RefSeq" id="WP_093197169.1">
    <property type="nucleotide sequence ID" value="NZ_FNGS01000001.1"/>
</dbReference>
<evidence type="ECO:0000256" key="2">
    <source>
        <dbReference type="ARBA" id="ARBA00022741"/>
    </source>
</evidence>
<evidence type="ECO:0000259" key="6">
    <source>
        <dbReference type="PROSITE" id="PS50893"/>
    </source>
</evidence>
<gene>
    <name evidence="7" type="ORF">SAMN04488090_0457</name>
</gene>
<evidence type="ECO:0000313" key="7">
    <source>
        <dbReference type="EMBL" id="SDL23889.1"/>
    </source>
</evidence>
<dbReference type="Pfam" id="PF00005">
    <property type="entry name" value="ABC_tran"/>
    <property type="match status" value="1"/>
</dbReference>
<dbReference type="InterPro" id="IPR027417">
    <property type="entry name" value="P-loop_NTPase"/>
</dbReference>
<dbReference type="PANTHER" id="PTHR42794">
    <property type="entry name" value="HEMIN IMPORT ATP-BINDING PROTEIN HMUV"/>
    <property type="match status" value="1"/>
</dbReference>
<sequence length="324" mass="35493">MTGIFLQTDALHIGYASRSVSGPLNLSLRKGELVCLLGPNGAGKSTLMRTLSGLQAPLKGSILLEGIPLEALSPLELARKRSLVLTDRTDPGNLTAGEVIALGRTPHTNWLGRLTPVDQQQIQTAIDLTDTGFLLSRRMPELSDGERQKVMLARALAQDTDLILLDEPTAHLDLPNRVAMMQLLHRLARTTGKAILLSTHELDLALQTADRLWLITRDGTLHAGVPEDLVLNGTFETAFARDGLQFDRQTGGFRIRLTEEGPVVSLAGPDSIWLRQALAREGYRIRADGGYLLSVEESGWKTTDGQLFTTIETLLAHLRNQLFQ</sequence>
<dbReference type="InterPro" id="IPR003439">
    <property type="entry name" value="ABC_transporter-like_ATP-bd"/>
</dbReference>
<keyword evidence="3 7" id="KW-0067">ATP-binding</keyword>
<dbReference type="InterPro" id="IPR003593">
    <property type="entry name" value="AAA+_ATPase"/>
</dbReference>
<evidence type="ECO:0000256" key="3">
    <source>
        <dbReference type="ARBA" id="ARBA00022840"/>
    </source>
</evidence>
<dbReference type="STRING" id="563176.SAMN04488090_0457"/>
<dbReference type="PANTHER" id="PTHR42794:SF1">
    <property type="entry name" value="HEMIN IMPORT ATP-BINDING PROTEIN HMUV"/>
    <property type="match status" value="1"/>
</dbReference>
<organism evidence="7 8">
    <name type="scientific">Siphonobacter aquaeclarae</name>
    <dbReference type="NCBI Taxonomy" id="563176"/>
    <lineage>
        <taxon>Bacteria</taxon>
        <taxon>Pseudomonadati</taxon>
        <taxon>Bacteroidota</taxon>
        <taxon>Cytophagia</taxon>
        <taxon>Cytophagales</taxon>
        <taxon>Cytophagaceae</taxon>
        <taxon>Siphonobacter</taxon>
    </lineage>
</organism>
<protein>
    <submittedName>
        <fullName evidence="7">Iron complex transport system ATP-binding protein</fullName>
    </submittedName>
</protein>
<keyword evidence="1" id="KW-0813">Transport</keyword>
<dbReference type="AlphaFoldDB" id="A0A1G9IFA0"/>
<reference evidence="7 8" key="1">
    <citation type="submission" date="2016-10" db="EMBL/GenBank/DDBJ databases">
        <authorList>
            <person name="de Groot N.N."/>
        </authorList>
    </citation>
    <scope>NUCLEOTIDE SEQUENCE [LARGE SCALE GENOMIC DNA]</scope>
    <source>
        <strain evidence="7 8">DSM 21668</strain>
    </source>
</reference>
<dbReference type="Gene3D" id="3.40.50.300">
    <property type="entry name" value="P-loop containing nucleotide triphosphate hydrolases"/>
    <property type="match status" value="1"/>
</dbReference>
<keyword evidence="8" id="KW-1185">Reference proteome</keyword>
<dbReference type="Proteomes" id="UP000198901">
    <property type="component" value="Unassembled WGS sequence"/>
</dbReference>
<dbReference type="SUPFAM" id="SSF52540">
    <property type="entry name" value="P-loop containing nucleoside triphosphate hydrolases"/>
    <property type="match status" value="1"/>
</dbReference>
<dbReference type="OrthoDB" id="9787851at2"/>
<dbReference type="CDD" id="cd03214">
    <property type="entry name" value="ABC_Iron-Siderophores_B12_Hemin"/>
    <property type="match status" value="1"/>
</dbReference>
<dbReference type="PROSITE" id="PS50893">
    <property type="entry name" value="ABC_TRANSPORTER_2"/>
    <property type="match status" value="1"/>
</dbReference>
<feature type="domain" description="ABC transporter" evidence="6">
    <location>
        <begin position="6"/>
        <end position="242"/>
    </location>
</feature>
<dbReference type="EMBL" id="FNGS01000001">
    <property type="protein sequence ID" value="SDL23889.1"/>
    <property type="molecule type" value="Genomic_DNA"/>
</dbReference>
<evidence type="ECO:0000313" key="8">
    <source>
        <dbReference type="Proteomes" id="UP000198901"/>
    </source>
</evidence>
<keyword evidence="2" id="KW-0547">Nucleotide-binding</keyword>
<evidence type="ECO:0000256" key="1">
    <source>
        <dbReference type="ARBA" id="ARBA00022448"/>
    </source>
</evidence>
<dbReference type="GO" id="GO:0005524">
    <property type="term" value="F:ATP binding"/>
    <property type="evidence" value="ECO:0007669"/>
    <property type="project" value="UniProtKB-KW"/>
</dbReference>
<accession>A0A1G9IFA0</accession>
<dbReference type="SMART" id="SM00382">
    <property type="entry name" value="AAA"/>
    <property type="match status" value="1"/>
</dbReference>
<evidence type="ECO:0000256" key="5">
    <source>
        <dbReference type="ARBA" id="ARBA00037066"/>
    </source>
</evidence>